<evidence type="ECO:0000256" key="2">
    <source>
        <dbReference type="ARBA" id="ARBA00022692"/>
    </source>
</evidence>
<dbReference type="InterPro" id="IPR051533">
    <property type="entry name" value="WaaL-like"/>
</dbReference>
<evidence type="ECO:0000256" key="5">
    <source>
        <dbReference type="SAM" id="Phobius"/>
    </source>
</evidence>
<feature type="domain" description="O-antigen ligase-related" evidence="6">
    <location>
        <begin position="228"/>
        <end position="375"/>
    </location>
</feature>
<keyword evidence="8" id="KW-1185">Reference proteome</keyword>
<reference evidence="7 8" key="1">
    <citation type="submission" date="2019-02" db="EMBL/GenBank/DDBJ databases">
        <title>Deep-cultivation of Planctomycetes and their phenomic and genomic characterization uncovers novel biology.</title>
        <authorList>
            <person name="Wiegand S."/>
            <person name="Jogler M."/>
            <person name="Boedeker C."/>
            <person name="Pinto D."/>
            <person name="Vollmers J."/>
            <person name="Rivas-Marin E."/>
            <person name="Kohn T."/>
            <person name="Peeters S.H."/>
            <person name="Heuer A."/>
            <person name="Rast P."/>
            <person name="Oberbeckmann S."/>
            <person name="Bunk B."/>
            <person name="Jeske O."/>
            <person name="Meyerdierks A."/>
            <person name="Storesund J.E."/>
            <person name="Kallscheuer N."/>
            <person name="Luecker S."/>
            <person name="Lage O.M."/>
            <person name="Pohl T."/>
            <person name="Merkel B.J."/>
            <person name="Hornburger P."/>
            <person name="Mueller R.-W."/>
            <person name="Bruemmer F."/>
            <person name="Labrenz M."/>
            <person name="Spormann A.M."/>
            <person name="Op Den Camp H."/>
            <person name="Overmann J."/>
            <person name="Amann R."/>
            <person name="Jetten M.S.M."/>
            <person name="Mascher T."/>
            <person name="Medema M.H."/>
            <person name="Devos D.P."/>
            <person name="Kaster A.-K."/>
            <person name="Ovreas L."/>
            <person name="Rohde M."/>
            <person name="Galperin M.Y."/>
            <person name="Jogler C."/>
        </authorList>
    </citation>
    <scope>NUCLEOTIDE SEQUENCE [LARGE SCALE GENOMIC DNA]</scope>
    <source>
        <strain evidence="7 8">Pla100</strain>
    </source>
</reference>
<feature type="transmembrane region" description="Helical" evidence="5">
    <location>
        <begin position="111"/>
        <end position="128"/>
    </location>
</feature>
<evidence type="ECO:0000256" key="1">
    <source>
        <dbReference type="ARBA" id="ARBA00004141"/>
    </source>
</evidence>
<evidence type="ECO:0000313" key="8">
    <source>
        <dbReference type="Proteomes" id="UP000316213"/>
    </source>
</evidence>
<feature type="transmembrane region" description="Helical" evidence="5">
    <location>
        <begin position="83"/>
        <end position="105"/>
    </location>
</feature>
<dbReference type="PANTHER" id="PTHR37422:SF23">
    <property type="entry name" value="TEICHURONIC ACID BIOSYNTHESIS PROTEIN TUAE"/>
    <property type="match status" value="1"/>
</dbReference>
<dbReference type="Pfam" id="PF04932">
    <property type="entry name" value="Wzy_C"/>
    <property type="match status" value="1"/>
</dbReference>
<dbReference type="EMBL" id="SJPM01000006">
    <property type="protein sequence ID" value="TWT95643.1"/>
    <property type="molecule type" value="Genomic_DNA"/>
</dbReference>
<evidence type="ECO:0000259" key="6">
    <source>
        <dbReference type="Pfam" id="PF04932"/>
    </source>
</evidence>
<feature type="transmembrane region" description="Helical" evidence="5">
    <location>
        <begin position="223"/>
        <end position="240"/>
    </location>
</feature>
<protein>
    <submittedName>
        <fullName evidence="7">O-Antigen ligase</fullName>
    </submittedName>
</protein>
<gene>
    <name evidence="7" type="ORF">Pla100_32840</name>
</gene>
<dbReference type="OrthoDB" id="9806320at2"/>
<feature type="transmembrane region" description="Helical" evidence="5">
    <location>
        <begin position="52"/>
        <end position="71"/>
    </location>
</feature>
<keyword evidence="3 5" id="KW-1133">Transmembrane helix</keyword>
<feature type="transmembrane region" description="Helical" evidence="5">
    <location>
        <begin position="426"/>
        <end position="444"/>
    </location>
</feature>
<feature type="transmembrane region" description="Helical" evidence="5">
    <location>
        <begin position="267"/>
        <end position="283"/>
    </location>
</feature>
<keyword evidence="2 5" id="KW-0812">Transmembrane</keyword>
<dbReference type="PANTHER" id="PTHR37422">
    <property type="entry name" value="TEICHURONIC ACID BIOSYNTHESIS PROTEIN TUAE"/>
    <property type="match status" value="1"/>
</dbReference>
<evidence type="ECO:0000256" key="3">
    <source>
        <dbReference type="ARBA" id="ARBA00022989"/>
    </source>
</evidence>
<feature type="transmembrane region" description="Helical" evidence="5">
    <location>
        <begin position="368"/>
        <end position="391"/>
    </location>
</feature>
<keyword evidence="7" id="KW-0436">Ligase</keyword>
<dbReference type="AlphaFoldDB" id="A0A5C6ABD5"/>
<dbReference type="Proteomes" id="UP000316213">
    <property type="component" value="Unassembled WGS sequence"/>
</dbReference>
<name>A0A5C6ABD5_9BACT</name>
<comment type="caution">
    <text evidence="7">The sequence shown here is derived from an EMBL/GenBank/DDBJ whole genome shotgun (WGS) entry which is preliminary data.</text>
</comment>
<proteinExistence type="predicted"/>
<accession>A0A5C6ABD5</accession>
<comment type="subcellular location">
    <subcellularLocation>
        <location evidence="1">Membrane</location>
        <topology evidence="1">Multi-pass membrane protein</topology>
    </subcellularLocation>
</comment>
<dbReference type="GO" id="GO:0016020">
    <property type="term" value="C:membrane"/>
    <property type="evidence" value="ECO:0007669"/>
    <property type="project" value="UniProtKB-SubCell"/>
</dbReference>
<evidence type="ECO:0000313" key="7">
    <source>
        <dbReference type="EMBL" id="TWT95643.1"/>
    </source>
</evidence>
<keyword evidence="4 5" id="KW-0472">Membrane</keyword>
<feature type="transmembrane region" description="Helical" evidence="5">
    <location>
        <begin position="149"/>
        <end position="173"/>
    </location>
</feature>
<dbReference type="InterPro" id="IPR007016">
    <property type="entry name" value="O-antigen_ligase-rel_domated"/>
</dbReference>
<feature type="transmembrane region" description="Helical" evidence="5">
    <location>
        <begin position="193"/>
        <end position="216"/>
    </location>
</feature>
<dbReference type="RefSeq" id="WP_146578686.1">
    <property type="nucleotide sequence ID" value="NZ_SJPM01000006.1"/>
</dbReference>
<evidence type="ECO:0000256" key="4">
    <source>
        <dbReference type="ARBA" id="ARBA00023136"/>
    </source>
</evidence>
<organism evidence="7 8">
    <name type="scientific">Neorhodopirellula pilleata</name>
    <dbReference type="NCBI Taxonomy" id="2714738"/>
    <lineage>
        <taxon>Bacteria</taxon>
        <taxon>Pseudomonadati</taxon>
        <taxon>Planctomycetota</taxon>
        <taxon>Planctomycetia</taxon>
        <taxon>Pirellulales</taxon>
        <taxon>Pirellulaceae</taxon>
        <taxon>Neorhodopirellula</taxon>
    </lineage>
</organism>
<dbReference type="GO" id="GO:0016874">
    <property type="term" value="F:ligase activity"/>
    <property type="evidence" value="ECO:0007669"/>
    <property type="project" value="UniProtKB-KW"/>
</dbReference>
<sequence>MFWLALVFTLAILPWAFPVLWQVRPVQAVASILLLGTVLGPPFFALDGPIQLSLDRIVWLGLMTAMVLRMLRGGERIDSLDRFDVILVGFVGWALLSCVRFGLTTPPHPPISRWLFMLAMPCTLYFCMRLRQGSDDQSLRKIVDTLSTAVIILSTYLALTAILEVINVRALVFPKFINDAKIWEFYGRGRGPLLNPAGNGIVMSIGLAACLARCFASARAGQLFYGVLALIALMGCYSTLTRSVWMGAAVTIGSIGLLYAPLKLRIIAVVGIVLVGGLAVSGLKDSILEIKRDKNLSAADAAKSVELRPLLAVVAWEMFKDRPLAGHGYGQYTVAAEPYHTVRTHGLPLESVRPYIQHNVFLSTAVDLGLIGLTMQVLLLGSLGCIVWQLCCRHATGSPQRTLGMTMLGMLSSYLVNGMFHDVAIISMVNMYLLGLAGLTITVARCSRQHQPVGLSHERRASEPGWATA</sequence>